<evidence type="ECO:0000256" key="2">
    <source>
        <dbReference type="ARBA" id="ARBA00011963"/>
    </source>
</evidence>
<dbReference type="InterPro" id="IPR010488">
    <property type="entry name" value="Zeta_toxin_domain"/>
</dbReference>
<comment type="caution">
    <text evidence="9">The sequence shown here is derived from an EMBL/GenBank/DDBJ whole genome shotgun (WGS) entry which is preliminary data.</text>
</comment>
<evidence type="ECO:0000256" key="5">
    <source>
        <dbReference type="ARBA" id="ARBA00022840"/>
    </source>
</evidence>
<keyword evidence="9" id="KW-0418">Kinase</keyword>
<dbReference type="RefSeq" id="WP_207703086.1">
    <property type="nucleotide sequence ID" value="NZ_JAFREL020000002.1"/>
</dbReference>
<evidence type="ECO:0000256" key="3">
    <source>
        <dbReference type="ARBA" id="ARBA00022649"/>
    </source>
</evidence>
<accession>A0ABV0EPC2</accession>
<sequence length="282" mass="32286">MSNFYTDYTEQQYSLILEDTLEALTLFKVPTESPKAFLLGGQPGAGKTALRYAIMNEIDTNVIVVDNDSFKQAHPNFDEIVEQYGKDYVTHVTPFSNRLTEDIVEYLSDRDYHLIIEGTLRTTEVPTVTANLLKAKGYEMSLYVVAVSKDLSYLGTLARYEYQFSKDPVTARETKKEHHDLVVQNLSENISILYKENVFKTIKIFDREMNQLYHSGKTPLKNPKEVLEPIVNEEAETKSLLAQIQKNLQLMEINGHQKSNSYKELVSKYKSLRSPRHGSSRG</sequence>
<dbReference type="SUPFAM" id="SSF52540">
    <property type="entry name" value="P-loop containing nucleoside triphosphate hydrolases"/>
    <property type="match status" value="1"/>
</dbReference>
<keyword evidence="10" id="KW-1185">Reference proteome</keyword>
<dbReference type="Proteomes" id="UP000664357">
    <property type="component" value="Unassembled WGS sequence"/>
</dbReference>
<evidence type="ECO:0000256" key="6">
    <source>
        <dbReference type="ARBA" id="ARBA00032897"/>
    </source>
</evidence>
<protein>
    <recommendedName>
        <fullName evidence="6">UDP-N-acetylglucosamine kinase</fullName>
        <ecNumber evidence="2">2.7.1.176</ecNumber>
    </recommendedName>
    <alternativeName>
        <fullName evidence="6">UDP-N-acetylglucosamine kinase</fullName>
    </alternativeName>
</protein>
<comment type="similarity">
    <text evidence="1">Belongs to the zeta toxin family.</text>
</comment>
<evidence type="ECO:0000313" key="9">
    <source>
        <dbReference type="EMBL" id="MEO1770477.1"/>
    </source>
</evidence>
<evidence type="ECO:0000256" key="4">
    <source>
        <dbReference type="ARBA" id="ARBA00022741"/>
    </source>
</evidence>
<dbReference type="Pfam" id="PF06414">
    <property type="entry name" value="Zeta_toxin"/>
    <property type="match status" value="1"/>
</dbReference>
<evidence type="ECO:0000256" key="7">
    <source>
        <dbReference type="ARBA" id="ARBA00048178"/>
    </source>
</evidence>
<name>A0ABV0EPC2_9ENTE</name>
<feature type="domain" description="Zeta toxin" evidence="8">
    <location>
        <begin position="29"/>
        <end position="217"/>
    </location>
</feature>
<keyword evidence="4" id="KW-0547">Nucleotide-binding</keyword>
<dbReference type="GO" id="GO:0016301">
    <property type="term" value="F:kinase activity"/>
    <property type="evidence" value="ECO:0007669"/>
    <property type="project" value="UniProtKB-KW"/>
</dbReference>
<dbReference type="EMBL" id="JAFREL020000002">
    <property type="protein sequence ID" value="MEO1770477.1"/>
    <property type="molecule type" value="Genomic_DNA"/>
</dbReference>
<evidence type="ECO:0000313" key="10">
    <source>
        <dbReference type="Proteomes" id="UP000664357"/>
    </source>
</evidence>
<reference evidence="9 10" key="1">
    <citation type="submission" date="2021-03" db="EMBL/GenBank/DDBJ databases">
        <authorList>
            <person name="Gilmore M.S."/>
            <person name="Schwartzman J."/>
            <person name="Van Tyne D."/>
            <person name="Martin M."/>
            <person name="Earl A.M."/>
            <person name="Manson A.L."/>
            <person name="Straub T."/>
            <person name="Salamzade R."/>
            <person name="Saavedra J."/>
            <person name="Lebreton F."/>
            <person name="Prichula J."/>
            <person name="Schaufler K."/>
            <person name="Gaca A."/>
            <person name="Sgardioli B."/>
            <person name="Wagenaar J."/>
            <person name="Strong T."/>
        </authorList>
    </citation>
    <scope>NUCLEOTIDE SEQUENCE [LARGE SCALE GENOMIC DNA]</scope>
    <source>
        <strain evidence="9 10">665A</strain>
    </source>
</reference>
<evidence type="ECO:0000256" key="1">
    <source>
        <dbReference type="ARBA" id="ARBA00009104"/>
    </source>
</evidence>
<reference evidence="9 10" key="2">
    <citation type="submission" date="2024-02" db="EMBL/GenBank/DDBJ databases">
        <title>The Genome Sequence of Enterococcus sp. DIV0159.</title>
        <authorList>
            <person name="Earl A."/>
            <person name="Manson A."/>
            <person name="Gilmore M."/>
            <person name="Sanders J."/>
            <person name="Shea T."/>
            <person name="Howe W."/>
            <person name="Livny J."/>
            <person name="Cuomo C."/>
            <person name="Neafsey D."/>
            <person name="Birren B."/>
        </authorList>
    </citation>
    <scope>NUCLEOTIDE SEQUENCE [LARGE SCALE GENOMIC DNA]</scope>
    <source>
        <strain evidence="9 10">665A</strain>
    </source>
</reference>
<gene>
    <name evidence="9" type="ORF">JZO67_002430</name>
</gene>
<evidence type="ECO:0000259" key="8">
    <source>
        <dbReference type="Pfam" id="PF06414"/>
    </source>
</evidence>
<organism evidence="9 10">
    <name type="scientific">Candidatus Enterococcus ferrettii</name>
    <dbReference type="NCBI Taxonomy" id="2815324"/>
    <lineage>
        <taxon>Bacteria</taxon>
        <taxon>Bacillati</taxon>
        <taxon>Bacillota</taxon>
        <taxon>Bacilli</taxon>
        <taxon>Lactobacillales</taxon>
        <taxon>Enterococcaceae</taxon>
        <taxon>Enterococcus</taxon>
    </lineage>
</organism>
<keyword evidence="9" id="KW-0808">Transferase</keyword>
<dbReference type="InterPro" id="IPR027417">
    <property type="entry name" value="P-loop_NTPase"/>
</dbReference>
<keyword evidence="3" id="KW-1277">Toxin-antitoxin system</keyword>
<keyword evidence="5" id="KW-0067">ATP-binding</keyword>
<proteinExistence type="inferred from homology"/>
<dbReference type="EC" id="2.7.1.176" evidence="2"/>
<dbReference type="Gene3D" id="3.40.50.300">
    <property type="entry name" value="P-loop containing nucleotide triphosphate hydrolases"/>
    <property type="match status" value="1"/>
</dbReference>
<comment type="catalytic activity">
    <reaction evidence="7">
        <text>UDP-N-acetyl-alpha-D-glucosamine + ATP = UDP-N-acetyl-alpha-D-glucosamine 3'-phosphate + ADP + H(+)</text>
        <dbReference type="Rhea" id="RHEA:32671"/>
        <dbReference type="ChEBI" id="CHEBI:15378"/>
        <dbReference type="ChEBI" id="CHEBI:30616"/>
        <dbReference type="ChEBI" id="CHEBI:57705"/>
        <dbReference type="ChEBI" id="CHEBI:64353"/>
        <dbReference type="ChEBI" id="CHEBI:456216"/>
        <dbReference type="EC" id="2.7.1.176"/>
    </reaction>
</comment>